<reference evidence="5 6" key="1">
    <citation type="submission" date="2019-05" db="EMBL/GenBank/DDBJ databases">
        <title>The compact genome of Giardia muris reveals important steps in the evolution of intestinal protozoan parasites.</title>
        <authorList>
            <person name="Xu F."/>
            <person name="Jimenez-Gonzalez A."/>
            <person name="Einarsson E."/>
            <person name="Astvaldsson A."/>
            <person name="Peirasmaki D."/>
            <person name="Eckmann L."/>
            <person name="Andersson J.O."/>
            <person name="Svard S.G."/>
            <person name="Jerlstrom-Hultqvist J."/>
        </authorList>
    </citation>
    <scope>NUCLEOTIDE SEQUENCE [LARGE SCALE GENOMIC DNA]</scope>
    <source>
        <strain evidence="5 6">Roberts-Thomson</strain>
    </source>
</reference>
<dbReference type="OrthoDB" id="1724687at2759"/>
<dbReference type="AlphaFoldDB" id="A0A4Z1T1T9"/>
<dbReference type="PANTHER" id="PTHR11278">
    <property type="entry name" value="40S RIBOSOMAL PROTEIN S7"/>
    <property type="match status" value="1"/>
</dbReference>
<evidence type="ECO:0000313" key="5">
    <source>
        <dbReference type="EMBL" id="TNJ27903.1"/>
    </source>
</evidence>
<organism evidence="5 6">
    <name type="scientific">Giardia muris</name>
    <dbReference type="NCBI Taxonomy" id="5742"/>
    <lineage>
        <taxon>Eukaryota</taxon>
        <taxon>Metamonada</taxon>
        <taxon>Diplomonadida</taxon>
        <taxon>Hexamitidae</taxon>
        <taxon>Giardiinae</taxon>
        <taxon>Giardia</taxon>
    </lineage>
</organism>
<dbReference type="EMBL" id="VDLU01000003">
    <property type="protein sequence ID" value="TNJ27903.1"/>
    <property type="molecule type" value="Genomic_DNA"/>
</dbReference>
<evidence type="ECO:0000256" key="1">
    <source>
        <dbReference type="ARBA" id="ARBA00007820"/>
    </source>
</evidence>
<evidence type="ECO:0000256" key="2">
    <source>
        <dbReference type="ARBA" id="ARBA00022980"/>
    </source>
</evidence>
<name>A0A4Z1T1T9_GIAMU</name>
<comment type="similarity">
    <text evidence="1 4">Belongs to the eukaryotic ribosomal protein eS7 family.</text>
</comment>
<sequence>MVFPAQRKIRKPEAKLTPLEKQVAEALLKLEDDREIAVDLKVLYITAVKEFPVPDDKKAAVVFVPLEMLDAFQKDSETIIRKLEKGFQDHRFIIVGDRKIQKELYTIRDGESVRRPRAATKGGVHNGFLADLCHPIHVIGKRTIYSVGGDVKVQVSLPQQKASDVSDRVKTYATVYKELTDNTTEFIFM</sequence>
<comment type="caution">
    <text evidence="5">The sequence shown here is derived from an EMBL/GenBank/DDBJ whole genome shotgun (WGS) entry which is preliminary data.</text>
</comment>
<dbReference type="GO" id="GO:0032040">
    <property type="term" value="C:small-subunit processome"/>
    <property type="evidence" value="ECO:0007669"/>
    <property type="project" value="TreeGrafter"/>
</dbReference>
<dbReference type="GO" id="GO:0042274">
    <property type="term" value="P:ribosomal small subunit biogenesis"/>
    <property type="evidence" value="ECO:0007669"/>
    <property type="project" value="TreeGrafter"/>
</dbReference>
<dbReference type="GO" id="GO:0030686">
    <property type="term" value="C:90S preribosome"/>
    <property type="evidence" value="ECO:0007669"/>
    <property type="project" value="TreeGrafter"/>
</dbReference>
<dbReference type="GO" id="GO:0006412">
    <property type="term" value="P:translation"/>
    <property type="evidence" value="ECO:0007669"/>
    <property type="project" value="InterPro"/>
</dbReference>
<proteinExistence type="inferred from homology"/>
<dbReference type="GO" id="GO:0003735">
    <property type="term" value="F:structural constituent of ribosome"/>
    <property type="evidence" value="ECO:0007669"/>
    <property type="project" value="InterPro"/>
</dbReference>
<evidence type="ECO:0000313" key="6">
    <source>
        <dbReference type="Proteomes" id="UP000315496"/>
    </source>
</evidence>
<evidence type="ECO:0000256" key="3">
    <source>
        <dbReference type="ARBA" id="ARBA00023274"/>
    </source>
</evidence>
<protein>
    <recommendedName>
        <fullName evidence="4">40S ribosomal protein S7</fullName>
    </recommendedName>
</protein>
<dbReference type="Pfam" id="PF01251">
    <property type="entry name" value="Ribosomal_S7e"/>
    <property type="match status" value="1"/>
</dbReference>
<dbReference type="VEuPathDB" id="GiardiaDB:GMRT_15294"/>
<dbReference type="GO" id="GO:0022627">
    <property type="term" value="C:cytosolic small ribosomal subunit"/>
    <property type="evidence" value="ECO:0007669"/>
    <property type="project" value="TreeGrafter"/>
</dbReference>
<dbReference type="InterPro" id="IPR000554">
    <property type="entry name" value="Ribosomal_eS7"/>
</dbReference>
<dbReference type="PANTHER" id="PTHR11278:SF0">
    <property type="entry name" value="SMALL RIBOSOMAL SUBUNIT PROTEIN ES7"/>
    <property type="match status" value="1"/>
</dbReference>
<evidence type="ECO:0000256" key="4">
    <source>
        <dbReference type="RuleBase" id="RU364105"/>
    </source>
</evidence>
<gene>
    <name evidence="5" type="ORF">GMRT_15294</name>
</gene>
<dbReference type="Proteomes" id="UP000315496">
    <property type="component" value="Chromosome 3"/>
</dbReference>
<dbReference type="GO" id="GO:0006364">
    <property type="term" value="P:rRNA processing"/>
    <property type="evidence" value="ECO:0007669"/>
    <property type="project" value="TreeGrafter"/>
</dbReference>
<keyword evidence="2 4" id="KW-0689">Ribosomal protein</keyword>
<keyword evidence="3 4" id="KW-0687">Ribonucleoprotein</keyword>
<keyword evidence="6" id="KW-1185">Reference proteome</keyword>
<accession>A0A4Z1T1T9</accession>